<dbReference type="GO" id="GO:0043138">
    <property type="term" value="F:3'-5' DNA helicase activity"/>
    <property type="evidence" value="ECO:0007669"/>
    <property type="project" value="TreeGrafter"/>
</dbReference>
<dbReference type="SUPFAM" id="SSF52540">
    <property type="entry name" value="P-loop containing nucleoside triphosphate hydrolases"/>
    <property type="match status" value="1"/>
</dbReference>
<dbReference type="InterPro" id="IPR027417">
    <property type="entry name" value="P-loop_NTPase"/>
</dbReference>
<feature type="domain" description="Helicase ATP-binding" evidence="3">
    <location>
        <begin position="181"/>
        <end position="444"/>
    </location>
</feature>
<dbReference type="SMART" id="SM00490">
    <property type="entry name" value="HELICc"/>
    <property type="match status" value="1"/>
</dbReference>
<dbReference type="STRING" id="1838286.Verru16b_03191"/>
<keyword evidence="2" id="KW-0067">ATP-binding</keyword>
<dbReference type="PROSITE" id="PS51194">
    <property type="entry name" value="HELICASE_CTER"/>
    <property type="match status" value="1"/>
</dbReference>
<keyword evidence="6" id="KW-1185">Reference proteome</keyword>
<dbReference type="Pfam" id="PF00271">
    <property type="entry name" value="Helicase_C"/>
    <property type="match status" value="1"/>
</dbReference>
<reference evidence="5 6" key="1">
    <citation type="submission" date="2016-06" db="EMBL/GenBank/DDBJ databases">
        <title>Three novel species with peptidoglycan cell walls form the new genus Lacunisphaera gen. nov. in the family Opitutaceae of the verrucomicrobial subdivision 4.</title>
        <authorList>
            <person name="Rast P."/>
            <person name="Gloeckner I."/>
            <person name="Jogler M."/>
            <person name="Boedeker C."/>
            <person name="Jeske O."/>
            <person name="Wiegand S."/>
            <person name="Reinhardt R."/>
            <person name="Schumann P."/>
            <person name="Rohde M."/>
            <person name="Spring S."/>
            <person name="Gloeckner F.O."/>
            <person name="Jogler C."/>
        </authorList>
    </citation>
    <scope>NUCLEOTIDE SEQUENCE [LARGE SCALE GENOMIC DNA]</scope>
    <source>
        <strain evidence="5 6">IG16b</strain>
    </source>
</reference>
<dbReference type="EMBL" id="CP016094">
    <property type="protein sequence ID" value="AOS46095.1"/>
    <property type="molecule type" value="Genomic_DNA"/>
</dbReference>
<evidence type="ECO:0000259" key="3">
    <source>
        <dbReference type="PROSITE" id="PS51192"/>
    </source>
</evidence>
<evidence type="ECO:0000313" key="5">
    <source>
        <dbReference type="EMBL" id="AOS46095.1"/>
    </source>
</evidence>
<keyword evidence="1" id="KW-0547">Nucleotide-binding</keyword>
<name>A0A1D8AYZ3_9BACT</name>
<dbReference type="GO" id="GO:0006289">
    <property type="term" value="P:nucleotide-excision repair"/>
    <property type="evidence" value="ECO:0007669"/>
    <property type="project" value="TreeGrafter"/>
</dbReference>
<keyword evidence="5" id="KW-0378">Hydrolase</keyword>
<dbReference type="PATRIC" id="fig|1838286.3.peg.3216"/>
<gene>
    <name evidence="5" type="ORF">Verru16b_03191</name>
</gene>
<dbReference type="NCBIfam" id="NF041067">
    <property type="entry name" value="DpdJ"/>
    <property type="match status" value="1"/>
</dbReference>
<dbReference type="Proteomes" id="UP000095228">
    <property type="component" value="Chromosome"/>
</dbReference>
<evidence type="ECO:0000256" key="2">
    <source>
        <dbReference type="ARBA" id="ARBA00022840"/>
    </source>
</evidence>
<dbReference type="GO" id="GO:0036297">
    <property type="term" value="P:interstrand cross-link repair"/>
    <property type="evidence" value="ECO:0007669"/>
    <property type="project" value="TreeGrafter"/>
</dbReference>
<dbReference type="Gene3D" id="3.40.50.300">
    <property type="entry name" value="P-loop containing nucleotide triphosphate hydrolases"/>
    <property type="match status" value="2"/>
</dbReference>
<accession>A0A1D8AYZ3</accession>
<protein>
    <submittedName>
        <fullName evidence="5">Putative ATP-dependent helicase Lhr</fullName>
    </submittedName>
</protein>
<keyword evidence="5" id="KW-0347">Helicase</keyword>
<dbReference type="PROSITE" id="PS51192">
    <property type="entry name" value="HELICASE_ATP_BIND_1"/>
    <property type="match status" value="1"/>
</dbReference>
<feature type="domain" description="Helicase C-terminal" evidence="4">
    <location>
        <begin position="543"/>
        <end position="680"/>
    </location>
</feature>
<dbReference type="KEGG" id="obg:Verru16b_03191"/>
<evidence type="ECO:0000259" key="4">
    <source>
        <dbReference type="PROSITE" id="PS51194"/>
    </source>
</evidence>
<dbReference type="PANTHER" id="PTHR47957:SF3">
    <property type="entry name" value="ATP-DEPENDENT HELICASE HRQ1"/>
    <property type="match status" value="1"/>
</dbReference>
<dbReference type="NCBIfam" id="NF041068">
    <property type="entry name" value="DpdK"/>
    <property type="match status" value="1"/>
</dbReference>
<dbReference type="SMART" id="SM00487">
    <property type="entry name" value="DEXDc"/>
    <property type="match status" value="1"/>
</dbReference>
<dbReference type="GO" id="GO:0005524">
    <property type="term" value="F:ATP binding"/>
    <property type="evidence" value="ECO:0007669"/>
    <property type="project" value="UniProtKB-KW"/>
</dbReference>
<sequence length="1709" mass="189741">MSTLLVDFLGRIERQEAALLSWGLVDGALAEAELHQLAEDFLAANDSAAEFSNPYLFLEALVSRGLLFRWDEGGSYRYRSRMAESLRLLARLRQMFPRHLRRAGDWALSPTLVSDFRFVLRPREYPRRDLPSADCLNRWIAGIRLSPLQQSALGAMLGLSTPRPNPLAGFQDRAATRILGEAGTGRPTGTMICAGTGSGKTLAFYVPALGHLVGSVERDSANFVRAIALYPRNELLKDQFTEVFRQTKRLKAVLTAAGRRPICVAAYFGPTPNKGRDTEDPENKNFWAERTEGRVCPFLVCPQPDCGGAMIWRNEDRARDVERLVCDSCAVPIEADEIMLTRTRMLRTPPDVLFTTTEMMNQRLTDARSCHLFGVGTPIGRKPSLVLLDEAHTYRGVHGAQAAYLLRRWRYLSHAKCHYAGLSATLMEAASFFAQLTGLSADNVEEVSPETAEMTKEGMEYMVALRGDPVSGASLLSTTIQTAMLLRRILDLNSGLPSTGTFGRKVFLFTDDLDVKNRMYFTLLDAEGQDAYGRPDPTKPGGSLANLRATTGMEDDRRFSFGQSWRLSEDLGHALRPQSYVHLGRVSSQDEGVDSDAEIIVATASLEVGFNDPGVGAVLQHKAPRDPAAFLQRKGRAGRPREMRPWTAIVLSDFGRDRLAYQAYDLLFDPELRPGDLPLGNRHVLKMQAACTVLDWMSHQLRSQGGHVWRDASAPATSHSGTWVESARARHNAAAAILERVLQGGDDLDHLTDWLRRALGLQNASEVQALLWEAPRALMTEVLPTWHRRLRTQWQRGAEEGTEYYRSNHPLPEFIPGTLFSELNLPEVIVMASPGPGRPEREHPMAIAGALREFAPGRISRRFGITHGMSRHWLPVDLTAVGPQEIDVNSFCAQQERDDLGVQIVHSGSQDAPVRILRPFVLHVRSDAPRDRVKDSSNAFLEWHTRFFPPDDAAVGMRLDLPAPSPWDDVVDEIRFFTHRHYQPISAWRFATGAHATINAAGGVTAELASRFVLRNGDQTELAALGFCFDVDAIRIRLRIPANWKLEGDSGYPGKLPALRVARFRWLLLNEPRFDGQLNQFERNWLAEIAISAISAIAVRDQCDLAAAWAAIRGGAGNLDLSTVLDVMFQTLPTEEDDPTARVEQARLQELRQMIADAAILAILDRLVPALWSAPDPSWHPWLRERYVATFAAAFRDAVQQSCPEVDASDLLIDLETDREDLATIWVTEDAPGGGGVVERLLPALAESPRRFLDLLHAALGESDFEITDSELQRILRLAASEPPFAQAMHAIRDAPTLAELTLRFQAFRALLNERGIRTTHGVLAGLSARVLRPGSNELTDQVALGLADRWSREEARLGLEIDQRSLVYALSHAEELDTALNNGALPIGPDQDRRIWRFNALGSIAWARGSHARNQGLGLWSPYASLPLPERWLLLDLLGAREPRVHFGSADWRRLCENQLIENGRIALTADRADLAALRSALVGLLANPLDIGSLLVYPRLRGIERTGTGLAVMLELVTAGQVSPDDEPLPVSTARLIVKTARGEREEIRDLLESLVAVELLAPGDELWLVSPWISDLALLDNRSGGYAGLEPAWPKRFLSLAELLVFALLKNPALRIFVVTRPVEHNQRFCSRLQNLAELEGCADRLAIDSSRAELHTKGLIATTFALNGSMNFTRSGVEVLEETVQLETEPTRIGLFRLNMHGHYK</sequence>
<dbReference type="InterPro" id="IPR001650">
    <property type="entry name" value="Helicase_C-like"/>
</dbReference>
<dbReference type="OrthoDB" id="9774462at2"/>
<evidence type="ECO:0000256" key="1">
    <source>
        <dbReference type="ARBA" id="ARBA00022741"/>
    </source>
</evidence>
<proteinExistence type="predicted"/>
<dbReference type="InterPro" id="IPR011545">
    <property type="entry name" value="DEAD/DEAH_box_helicase_dom"/>
</dbReference>
<dbReference type="RefSeq" id="WP_069963180.1">
    <property type="nucleotide sequence ID" value="NZ_CP016094.1"/>
</dbReference>
<evidence type="ECO:0000313" key="6">
    <source>
        <dbReference type="Proteomes" id="UP000095228"/>
    </source>
</evidence>
<dbReference type="GO" id="GO:0003676">
    <property type="term" value="F:nucleic acid binding"/>
    <property type="evidence" value="ECO:0007669"/>
    <property type="project" value="InterPro"/>
</dbReference>
<dbReference type="Pfam" id="PF00270">
    <property type="entry name" value="DEAD"/>
    <property type="match status" value="1"/>
</dbReference>
<dbReference type="InterPro" id="IPR014001">
    <property type="entry name" value="Helicase_ATP-bd"/>
</dbReference>
<organism evidence="5 6">
    <name type="scientific">Lacunisphaera limnophila</name>
    <dbReference type="NCBI Taxonomy" id="1838286"/>
    <lineage>
        <taxon>Bacteria</taxon>
        <taxon>Pseudomonadati</taxon>
        <taxon>Verrucomicrobiota</taxon>
        <taxon>Opitutia</taxon>
        <taxon>Opitutales</taxon>
        <taxon>Opitutaceae</taxon>
        <taxon>Lacunisphaera</taxon>
    </lineage>
</organism>
<dbReference type="PANTHER" id="PTHR47957">
    <property type="entry name" value="ATP-DEPENDENT HELICASE HRQ1"/>
    <property type="match status" value="1"/>
</dbReference>